<keyword evidence="6" id="KW-1185">Reference proteome</keyword>
<evidence type="ECO:0000256" key="1">
    <source>
        <dbReference type="ARBA" id="ARBA00009219"/>
    </source>
</evidence>
<evidence type="ECO:0000259" key="4">
    <source>
        <dbReference type="Pfam" id="PF01073"/>
    </source>
</evidence>
<name>A0AAV8UUS0_9RHOD</name>
<accession>A0AAV8UUS0</accession>
<gene>
    <name evidence="5" type="ORF">NDN08_001830</name>
</gene>
<reference evidence="5 6" key="1">
    <citation type="journal article" date="2023" name="Nat. Commun.">
        <title>Origin of minicircular mitochondrial genomes in red algae.</title>
        <authorList>
            <person name="Lee Y."/>
            <person name="Cho C.H."/>
            <person name="Lee Y.M."/>
            <person name="Park S.I."/>
            <person name="Yang J.H."/>
            <person name="West J.A."/>
            <person name="Bhattacharya D."/>
            <person name="Yoon H.S."/>
        </authorList>
    </citation>
    <scope>NUCLEOTIDE SEQUENCE [LARGE SCALE GENOMIC DNA]</scope>
    <source>
        <strain evidence="5 6">CCMP1338</strain>
        <tissue evidence="5">Whole cell</tissue>
    </source>
</reference>
<dbReference type="GO" id="GO:0016616">
    <property type="term" value="F:oxidoreductase activity, acting on the CH-OH group of donors, NAD or NADP as acceptor"/>
    <property type="evidence" value="ECO:0007669"/>
    <property type="project" value="InterPro"/>
</dbReference>
<organism evidence="5 6">
    <name type="scientific">Rhodosorus marinus</name>
    <dbReference type="NCBI Taxonomy" id="101924"/>
    <lineage>
        <taxon>Eukaryota</taxon>
        <taxon>Rhodophyta</taxon>
        <taxon>Stylonematophyceae</taxon>
        <taxon>Stylonematales</taxon>
        <taxon>Stylonemataceae</taxon>
        <taxon>Rhodosorus</taxon>
    </lineage>
</organism>
<dbReference type="Gene3D" id="3.40.50.720">
    <property type="entry name" value="NAD(P)-binding Rossmann-like Domain"/>
    <property type="match status" value="1"/>
</dbReference>
<evidence type="ECO:0000256" key="3">
    <source>
        <dbReference type="RuleBase" id="RU004475"/>
    </source>
</evidence>
<dbReference type="PANTHER" id="PTHR43245:SF51">
    <property type="entry name" value="SHORT CHAIN DEHYDROGENASE_REDUCTASE FAMILY 42E, MEMBER 2"/>
    <property type="match status" value="1"/>
</dbReference>
<comment type="similarity">
    <text evidence="1 3">Belongs to the 3-beta-HSD family.</text>
</comment>
<evidence type="ECO:0000313" key="6">
    <source>
        <dbReference type="Proteomes" id="UP001157974"/>
    </source>
</evidence>
<comment type="caution">
    <text evidence="5">The sequence shown here is derived from an EMBL/GenBank/DDBJ whole genome shotgun (WGS) entry which is preliminary data.</text>
</comment>
<dbReference type="SUPFAM" id="SSF51735">
    <property type="entry name" value="NAD(P)-binding Rossmann-fold domains"/>
    <property type="match status" value="1"/>
</dbReference>
<sequence>MDGLKCVVTGGSGFVGWRLVEMLVERGAREVISFDISPQPEQAVPNPKVKFVQGDIRKKDVVDSVIQGADVVFHIAAVVGTFHPKKLYEEVNYDGTMNILEACKKFKVKRMVLSGTPSTRFHHGVGISGKGIEEMEMPKKFVAEYARTKAKAEIAVMNAITDDFLATCVMPHQVYGPYDTLFMPQLMYVSKKGILRVYGDGQNEISICYNDNYCHALMLAAEKLYAGSPVVGSSYIVTDGGKYKIWDLLDEASLYMGYGSIKEKQRIPYFVMMMIATISEFVSKLLGKVSRIQRFTVLMLMIDRWFDISAAERDLGYKPIKPTTEAWPETLQWFKEHEDFLIRKAQAAVEDVKKKKKRD</sequence>
<dbReference type="GO" id="GO:0006694">
    <property type="term" value="P:steroid biosynthetic process"/>
    <property type="evidence" value="ECO:0007669"/>
    <property type="project" value="InterPro"/>
</dbReference>
<protein>
    <recommendedName>
        <fullName evidence="4">3-beta hydroxysteroid dehydrogenase/isomerase domain-containing protein</fullName>
    </recommendedName>
</protein>
<dbReference type="EMBL" id="JAMWBK010000005">
    <property type="protein sequence ID" value="KAJ8905323.1"/>
    <property type="molecule type" value="Genomic_DNA"/>
</dbReference>
<dbReference type="InterPro" id="IPR002225">
    <property type="entry name" value="3Beta_OHSteriod_DH/Estase"/>
</dbReference>
<dbReference type="PANTHER" id="PTHR43245">
    <property type="entry name" value="BIFUNCTIONAL POLYMYXIN RESISTANCE PROTEIN ARNA"/>
    <property type="match status" value="1"/>
</dbReference>
<dbReference type="AlphaFoldDB" id="A0AAV8UUS0"/>
<proteinExistence type="inferred from homology"/>
<dbReference type="InterPro" id="IPR050177">
    <property type="entry name" value="Lipid_A_modif_metabolic_enz"/>
</dbReference>
<dbReference type="InterPro" id="IPR036291">
    <property type="entry name" value="NAD(P)-bd_dom_sf"/>
</dbReference>
<keyword evidence="2 3" id="KW-0560">Oxidoreductase</keyword>
<dbReference type="Proteomes" id="UP001157974">
    <property type="component" value="Unassembled WGS sequence"/>
</dbReference>
<feature type="domain" description="3-beta hydroxysteroid dehydrogenase/isomerase" evidence="4">
    <location>
        <begin position="7"/>
        <end position="249"/>
    </location>
</feature>
<evidence type="ECO:0000256" key="2">
    <source>
        <dbReference type="ARBA" id="ARBA00023002"/>
    </source>
</evidence>
<dbReference type="Pfam" id="PF01073">
    <property type="entry name" value="3Beta_HSD"/>
    <property type="match status" value="1"/>
</dbReference>
<evidence type="ECO:0000313" key="5">
    <source>
        <dbReference type="EMBL" id="KAJ8905323.1"/>
    </source>
</evidence>